<keyword evidence="2" id="KW-1185">Reference proteome</keyword>
<evidence type="ECO:0000313" key="1">
    <source>
        <dbReference type="EMBL" id="EGF10375.1"/>
    </source>
</evidence>
<gene>
    <name evidence="1" type="ORF">HMPREF9123_2012</name>
</gene>
<dbReference type="EMBL" id="AFAY01000042">
    <property type="protein sequence ID" value="EGF10375.1"/>
    <property type="molecule type" value="Genomic_DNA"/>
</dbReference>
<dbReference type="HOGENOM" id="CLU_3292870_0_0_4"/>
<dbReference type="Proteomes" id="UP000004105">
    <property type="component" value="Unassembled WGS sequence"/>
</dbReference>
<reference evidence="1 2" key="1">
    <citation type="submission" date="2011-02" db="EMBL/GenBank/DDBJ databases">
        <authorList>
            <person name="Muzny D."/>
            <person name="Qin X."/>
            <person name="Deng J."/>
            <person name="Jiang H."/>
            <person name="Liu Y."/>
            <person name="Qu J."/>
            <person name="Song X.-Z."/>
            <person name="Zhang L."/>
            <person name="Thornton R."/>
            <person name="Coyle M."/>
            <person name="Francisco L."/>
            <person name="Jackson L."/>
            <person name="Javaid M."/>
            <person name="Korchina V."/>
            <person name="Kovar C."/>
            <person name="Mata R."/>
            <person name="Mathew T."/>
            <person name="Ngo R."/>
            <person name="Nguyen L."/>
            <person name="Nguyen N."/>
            <person name="Okwuonu G."/>
            <person name="Ongeri F."/>
            <person name="Pham C."/>
            <person name="Simmons D."/>
            <person name="Wilczek-Boney K."/>
            <person name="Hale W."/>
            <person name="Jakkamsetti A."/>
            <person name="Pham P."/>
            <person name="Ruth R."/>
            <person name="San Lucas F."/>
            <person name="Warren J."/>
            <person name="Zhang J."/>
            <person name="Zhao Z."/>
            <person name="Zhou C."/>
            <person name="Zhu D."/>
            <person name="Lee S."/>
            <person name="Bess C."/>
            <person name="Blankenburg K."/>
            <person name="Forbes L."/>
            <person name="Fu Q."/>
            <person name="Gubbala S."/>
            <person name="Hirani K."/>
            <person name="Jayaseelan J.C."/>
            <person name="Lara F."/>
            <person name="Munidasa M."/>
            <person name="Palculict T."/>
            <person name="Patil S."/>
            <person name="Pu L.-L."/>
            <person name="Saada N."/>
            <person name="Tang L."/>
            <person name="Weissenberger G."/>
            <person name="Zhu Y."/>
            <person name="Hemphill L."/>
            <person name="Shang Y."/>
            <person name="Youmans B."/>
            <person name="Ayvaz T."/>
            <person name="Ross M."/>
            <person name="Santibanez J."/>
            <person name="Aqrawi P."/>
            <person name="Gross S."/>
            <person name="Joshi V."/>
            <person name="Fowler G."/>
            <person name="Nazareth L."/>
            <person name="Reid J."/>
            <person name="Worley K."/>
            <person name="Petrosino J."/>
            <person name="Highlander S."/>
            <person name="Gibbs R."/>
        </authorList>
    </citation>
    <scope>NUCLEOTIDE SEQUENCE [LARGE SCALE GENOMIC DNA]</scope>
    <source>
        <strain evidence="1 2">ATCC BAA-1200</strain>
    </source>
</reference>
<proteinExistence type="predicted"/>
<sequence length="40" mass="4650">MFVRRAAMPRTGRLKKWPQLVGRLLGSWVCNPSYLIFQTA</sequence>
<accession>F2BE56</accession>
<name>F2BE56_9NEIS</name>
<dbReference type="AlphaFoldDB" id="F2BE56"/>
<organism evidence="1 2">
    <name type="scientific">Neisseria bacilliformis ATCC BAA-1200</name>
    <dbReference type="NCBI Taxonomy" id="888742"/>
    <lineage>
        <taxon>Bacteria</taxon>
        <taxon>Pseudomonadati</taxon>
        <taxon>Pseudomonadota</taxon>
        <taxon>Betaproteobacteria</taxon>
        <taxon>Neisseriales</taxon>
        <taxon>Neisseriaceae</taxon>
        <taxon>Neisseria</taxon>
    </lineage>
</organism>
<evidence type="ECO:0000313" key="2">
    <source>
        <dbReference type="Proteomes" id="UP000004105"/>
    </source>
</evidence>
<protein>
    <submittedName>
        <fullName evidence="1">Uncharacterized protein</fullName>
    </submittedName>
</protein>
<comment type="caution">
    <text evidence="1">The sequence shown here is derived from an EMBL/GenBank/DDBJ whole genome shotgun (WGS) entry which is preliminary data.</text>
</comment>